<dbReference type="KEGG" id="sku:Sulku_2400"/>
<dbReference type="SUPFAM" id="SSF102198">
    <property type="entry name" value="Putative cyclase"/>
    <property type="match status" value="1"/>
</dbReference>
<keyword evidence="2" id="KW-1185">Reference proteome</keyword>
<organism evidence="1 2">
    <name type="scientific">Sulfuricurvum kujiense (strain ATCC BAA-921 / DSM 16994 / JCM 11577 / YK-1)</name>
    <dbReference type="NCBI Taxonomy" id="709032"/>
    <lineage>
        <taxon>Bacteria</taxon>
        <taxon>Pseudomonadati</taxon>
        <taxon>Campylobacterota</taxon>
        <taxon>Epsilonproteobacteria</taxon>
        <taxon>Campylobacterales</taxon>
        <taxon>Sulfurimonadaceae</taxon>
        <taxon>Sulfuricurvum</taxon>
    </lineage>
</organism>
<sequence>MIFLSYTLNSSTPSYGNRNRFGIDKKSAITQGDVANDSTITTTVHIGTHLDMPYHFYENGQTISAYNADFFSFSNILFLEIRPEALVIKDELIRQLSLIDDLGYDLLLVKTGACAHRAEETYWSQNYGFHPDVYTVLTERFPSIRVFGFDTISVSSFQDRTIGREAHRRFLNPDHPVLLLEDMDLRCVDASSIFTSFIIAPLRIEHCDGIPCTVMATVV</sequence>
<dbReference type="eggNOG" id="COG1878">
    <property type="taxonomic scope" value="Bacteria"/>
</dbReference>
<evidence type="ECO:0000313" key="2">
    <source>
        <dbReference type="Proteomes" id="UP000008721"/>
    </source>
</evidence>
<name>E4TYB5_SULKY</name>
<dbReference type="Pfam" id="PF04199">
    <property type="entry name" value="Cyclase"/>
    <property type="match status" value="1"/>
</dbReference>
<dbReference type="HOGENOM" id="CLU_030671_3_1_7"/>
<dbReference type="PANTHER" id="PTHR31118:SF32">
    <property type="entry name" value="KYNURENINE FORMAMIDASE"/>
    <property type="match status" value="1"/>
</dbReference>
<evidence type="ECO:0000313" key="1">
    <source>
        <dbReference type="EMBL" id="ADR35060.1"/>
    </source>
</evidence>
<accession>E4TYB5</accession>
<protein>
    <submittedName>
        <fullName evidence="1">Cyclase family protein</fullName>
    </submittedName>
</protein>
<proteinExistence type="predicted"/>
<dbReference type="RefSeq" id="WP_013461257.1">
    <property type="nucleotide sequence ID" value="NC_014762.1"/>
</dbReference>
<dbReference type="InterPro" id="IPR007325">
    <property type="entry name" value="KFase/CYL"/>
</dbReference>
<dbReference type="Proteomes" id="UP000008721">
    <property type="component" value="Chromosome"/>
</dbReference>
<dbReference type="AlphaFoldDB" id="E4TYB5"/>
<dbReference type="GO" id="GO:0019441">
    <property type="term" value="P:L-tryptophan catabolic process to kynurenine"/>
    <property type="evidence" value="ECO:0007669"/>
    <property type="project" value="InterPro"/>
</dbReference>
<dbReference type="Gene3D" id="3.50.30.50">
    <property type="entry name" value="Putative cyclase"/>
    <property type="match status" value="1"/>
</dbReference>
<reference evidence="1 2" key="1">
    <citation type="journal article" date="2012" name="Stand. Genomic Sci.">
        <title>Complete genome sequence of the sulfur compounds oxidizing chemolithoautotroph Sulfuricurvum kujiense type strain (YK-1(T)).</title>
        <authorList>
            <person name="Han C."/>
            <person name="Kotsyurbenko O."/>
            <person name="Chertkov O."/>
            <person name="Held B."/>
            <person name="Lapidus A."/>
            <person name="Nolan M."/>
            <person name="Lucas S."/>
            <person name="Hammon N."/>
            <person name="Deshpande S."/>
            <person name="Cheng J.F."/>
            <person name="Tapia R."/>
            <person name="Goodwin L.A."/>
            <person name="Pitluck S."/>
            <person name="Liolios K."/>
            <person name="Pagani I."/>
            <person name="Ivanova N."/>
            <person name="Mavromatis K."/>
            <person name="Mikhailova N."/>
            <person name="Pati A."/>
            <person name="Chen A."/>
            <person name="Palaniappan K."/>
            <person name="Land M."/>
            <person name="Hauser L."/>
            <person name="Chang Y.J."/>
            <person name="Jeffries C.D."/>
            <person name="Brambilla E.M."/>
            <person name="Rohde M."/>
            <person name="Spring S."/>
            <person name="Sikorski J."/>
            <person name="Goker M."/>
            <person name="Woyke T."/>
            <person name="Bristow J."/>
            <person name="Eisen J.A."/>
            <person name="Markowitz V."/>
            <person name="Hugenholtz P."/>
            <person name="Kyrpides N.C."/>
            <person name="Klenk H.P."/>
            <person name="Detter J.C."/>
        </authorList>
    </citation>
    <scope>NUCLEOTIDE SEQUENCE [LARGE SCALE GENOMIC DNA]</scope>
    <source>
        <strain evidence="2">ATCC BAA-921 / DSM 16994 / JCM 11577 / YK-1</strain>
    </source>
</reference>
<dbReference type="InterPro" id="IPR037175">
    <property type="entry name" value="KFase_sf"/>
</dbReference>
<dbReference type="STRING" id="709032.Sulku_2400"/>
<dbReference type="GO" id="GO:0004061">
    <property type="term" value="F:arylformamidase activity"/>
    <property type="evidence" value="ECO:0007669"/>
    <property type="project" value="InterPro"/>
</dbReference>
<dbReference type="EMBL" id="CP002355">
    <property type="protein sequence ID" value="ADR35060.1"/>
    <property type="molecule type" value="Genomic_DNA"/>
</dbReference>
<gene>
    <name evidence="1" type="ordered locus">Sulku_2400</name>
</gene>
<dbReference type="PANTHER" id="PTHR31118">
    <property type="entry name" value="CYCLASE-LIKE PROTEIN 2"/>
    <property type="match status" value="1"/>
</dbReference>
<dbReference type="OrthoDB" id="7067800at2"/>